<organism evidence="2 3">
    <name type="scientific">Ajellomyces capsulatus</name>
    <name type="common">Darling's disease fungus</name>
    <name type="synonym">Histoplasma capsulatum</name>
    <dbReference type="NCBI Taxonomy" id="5037"/>
    <lineage>
        <taxon>Eukaryota</taxon>
        <taxon>Fungi</taxon>
        <taxon>Dikarya</taxon>
        <taxon>Ascomycota</taxon>
        <taxon>Pezizomycotina</taxon>
        <taxon>Eurotiomycetes</taxon>
        <taxon>Eurotiomycetidae</taxon>
        <taxon>Onygenales</taxon>
        <taxon>Ajellomycetaceae</taxon>
        <taxon>Histoplasma</taxon>
    </lineage>
</organism>
<evidence type="ECO:0000256" key="1">
    <source>
        <dbReference type="SAM" id="MobiDB-lite"/>
    </source>
</evidence>
<name>A0A8A1M5J8_AJECA</name>
<feature type="compositionally biased region" description="Polar residues" evidence="1">
    <location>
        <begin position="16"/>
        <end position="26"/>
    </location>
</feature>
<dbReference type="OrthoDB" id="5278907at2759"/>
<protein>
    <submittedName>
        <fullName evidence="2">Uncharacterized protein</fullName>
    </submittedName>
</protein>
<evidence type="ECO:0000313" key="2">
    <source>
        <dbReference type="EMBL" id="QSS60590.1"/>
    </source>
</evidence>
<dbReference type="EMBL" id="CP069110">
    <property type="protein sequence ID" value="QSS60590.1"/>
    <property type="molecule type" value="Genomic_DNA"/>
</dbReference>
<sequence length="173" mass="19820">MPSTLRTLQKCAFNTSVPTSPSLESSNRPDADCHATRTSIDTSSSGSQSESPSTVYINPHRAKRIWPPDVSKLSRKQQFRLERKYRRRAKLKWARPTWTKWTKLVQWAAISWVMFPTHPPFISQPFVRRWLTEIFLRLAIDPRLCPSILEGPPFNCSPAFIPEGANQACPKGR</sequence>
<proteinExistence type="predicted"/>
<reference evidence="2" key="1">
    <citation type="submission" date="2021-01" db="EMBL/GenBank/DDBJ databases">
        <title>Chromosome-level genome assembly of a human fungal pathogen reveals clustering of transcriptionally co-regulated genes.</title>
        <authorList>
            <person name="Voorhies M."/>
            <person name="Cohen S."/>
            <person name="Shea T.P."/>
            <person name="Petrus S."/>
            <person name="Munoz J.F."/>
            <person name="Poplawski S."/>
            <person name="Goldman W.E."/>
            <person name="Michael T."/>
            <person name="Cuomo C.A."/>
            <person name="Sil A."/>
            <person name="Beyhan S."/>
        </authorList>
    </citation>
    <scope>NUCLEOTIDE SEQUENCE</scope>
    <source>
        <strain evidence="2">WU24</strain>
    </source>
</reference>
<dbReference type="Proteomes" id="UP000663671">
    <property type="component" value="Chromosome 4"/>
</dbReference>
<feature type="compositionally biased region" description="Low complexity" evidence="1">
    <location>
        <begin position="36"/>
        <end position="54"/>
    </location>
</feature>
<feature type="region of interest" description="Disordered" evidence="1">
    <location>
        <begin position="16"/>
        <end position="55"/>
    </location>
</feature>
<dbReference type="VEuPathDB" id="FungiDB:I7I51_05390"/>
<evidence type="ECO:0000313" key="3">
    <source>
        <dbReference type="Proteomes" id="UP000663671"/>
    </source>
</evidence>
<gene>
    <name evidence="2" type="ORF">I7I51_05390</name>
</gene>
<accession>A0A8A1M5J8</accession>
<dbReference type="AlphaFoldDB" id="A0A8A1M5J8"/>